<dbReference type="Proteomes" id="UP000887574">
    <property type="component" value="Unplaced"/>
</dbReference>
<feature type="region of interest" description="Disordered" evidence="1">
    <location>
        <begin position="28"/>
        <end position="60"/>
    </location>
</feature>
<name>A0A915EQ70_9BILA</name>
<accession>A0A915EQ70</accession>
<evidence type="ECO:0000256" key="1">
    <source>
        <dbReference type="SAM" id="MobiDB-lite"/>
    </source>
</evidence>
<reference evidence="3" key="1">
    <citation type="submission" date="2022-11" db="UniProtKB">
        <authorList>
            <consortium name="WormBaseParasite"/>
        </authorList>
    </citation>
    <scope>IDENTIFICATION</scope>
</reference>
<keyword evidence="2" id="KW-1185">Reference proteome</keyword>
<sequence length="90" mass="10289">MLTTKKQSCQRDNKVYVELRTALSVKRRNAVMSRSQKAANKKEQRVKASMITKKTNSLRKSASVQADLTSKIINQLLEDRETLLSRLVQP</sequence>
<protein>
    <submittedName>
        <fullName evidence="3">Uncharacterized protein</fullName>
    </submittedName>
</protein>
<evidence type="ECO:0000313" key="3">
    <source>
        <dbReference type="WBParaSite" id="jg7775"/>
    </source>
</evidence>
<evidence type="ECO:0000313" key="2">
    <source>
        <dbReference type="Proteomes" id="UP000887574"/>
    </source>
</evidence>
<organism evidence="2 3">
    <name type="scientific">Ditylenchus dipsaci</name>
    <dbReference type="NCBI Taxonomy" id="166011"/>
    <lineage>
        <taxon>Eukaryota</taxon>
        <taxon>Metazoa</taxon>
        <taxon>Ecdysozoa</taxon>
        <taxon>Nematoda</taxon>
        <taxon>Chromadorea</taxon>
        <taxon>Rhabditida</taxon>
        <taxon>Tylenchina</taxon>
        <taxon>Tylenchomorpha</taxon>
        <taxon>Sphaerularioidea</taxon>
        <taxon>Anguinidae</taxon>
        <taxon>Anguininae</taxon>
        <taxon>Ditylenchus</taxon>
    </lineage>
</organism>
<proteinExistence type="predicted"/>
<dbReference type="AlphaFoldDB" id="A0A915EQ70"/>
<dbReference type="WBParaSite" id="jg7775">
    <property type="protein sequence ID" value="jg7775"/>
    <property type="gene ID" value="jg7775"/>
</dbReference>